<dbReference type="Proteomes" id="UP000805704">
    <property type="component" value="Chromosome 6"/>
</dbReference>
<sequence>MLRFSFCAGAIGFGIQKSVIPGLREFLLDLSPAKVAASPVLKEFWEGAFNCRMKRKISDDSCDGTEDIETLQSPYTDTSQLRITNMVYKAVYAIAHAIHNAVCEDTNSTTKCDKFSRIESKQVLMQLKKVNFSQNGYDVSFDANGDPVAKYELVNWQKSENGSIEMVTVGQYDASLPVGQEFRISKNLTWDGWWHTSKKHKTN</sequence>
<evidence type="ECO:0000313" key="1">
    <source>
        <dbReference type="EMBL" id="KAG8001945.1"/>
    </source>
</evidence>
<comment type="caution">
    <text evidence="1">The sequence shown here is derived from an EMBL/GenBank/DDBJ whole genome shotgun (WGS) entry which is preliminary data.</text>
</comment>
<feature type="non-terminal residue" evidence="1">
    <location>
        <position position="203"/>
    </location>
</feature>
<gene>
    <name evidence="1" type="primary">CASR.18</name>
    <name evidence="1" type="ORF">GBF38_012235</name>
</gene>
<organism evidence="1 2">
    <name type="scientific">Nibea albiflora</name>
    <name type="common">Yellow drum</name>
    <name type="synonym">Corvina albiflora</name>
    <dbReference type="NCBI Taxonomy" id="240163"/>
    <lineage>
        <taxon>Eukaryota</taxon>
        <taxon>Metazoa</taxon>
        <taxon>Chordata</taxon>
        <taxon>Craniata</taxon>
        <taxon>Vertebrata</taxon>
        <taxon>Euteleostomi</taxon>
        <taxon>Actinopterygii</taxon>
        <taxon>Neopterygii</taxon>
        <taxon>Teleostei</taxon>
        <taxon>Neoteleostei</taxon>
        <taxon>Acanthomorphata</taxon>
        <taxon>Eupercaria</taxon>
        <taxon>Sciaenidae</taxon>
        <taxon>Nibea</taxon>
    </lineage>
</organism>
<accession>A0ACB7EIL1</accession>
<proteinExistence type="predicted"/>
<reference evidence="1" key="1">
    <citation type="submission" date="2020-04" db="EMBL/GenBank/DDBJ databases">
        <title>A chromosome-scale assembly and high-density genetic map of the yellow drum (Nibea albiflora) genome.</title>
        <authorList>
            <person name="Xu D."/>
            <person name="Zhang W."/>
            <person name="Chen R."/>
            <person name="Tan P."/>
            <person name="Wang L."/>
            <person name="Song H."/>
            <person name="Tian L."/>
            <person name="Zhu Q."/>
            <person name="Wang B."/>
        </authorList>
    </citation>
    <scope>NUCLEOTIDE SEQUENCE</scope>
    <source>
        <strain evidence="1">ZJHYS-2018</strain>
    </source>
</reference>
<keyword evidence="1" id="KW-0675">Receptor</keyword>
<keyword evidence="2" id="KW-1185">Reference proteome</keyword>
<protein>
    <submittedName>
        <fullName evidence="1">Extracellular calcium-sensing receptor</fullName>
    </submittedName>
</protein>
<evidence type="ECO:0000313" key="2">
    <source>
        <dbReference type="Proteomes" id="UP000805704"/>
    </source>
</evidence>
<dbReference type="EMBL" id="CM024794">
    <property type="protein sequence ID" value="KAG8001945.1"/>
    <property type="molecule type" value="Genomic_DNA"/>
</dbReference>
<name>A0ACB7EIL1_NIBAL</name>